<dbReference type="InterPro" id="IPR013096">
    <property type="entry name" value="Cupin_2"/>
</dbReference>
<dbReference type="SUPFAM" id="SSF51182">
    <property type="entry name" value="RmlC-like cupins"/>
    <property type="match status" value="1"/>
</dbReference>
<dbReference type="InterPro" id="IPR014710">
    <property type="entry name" value="RmlC-like_jellyroll"/>
</dbReference>
<evidence type="ECO:0000256" key="2">
    <source>
        <dbReference type="ARBA" id="ARBA00023125"/>
    </source>
</evidence>
<dbReference type="PROSITE" id="PS01124">
    <property type="entry name" value="HTH_ARAC_FAMILY_2"/>
    <property type="match status" value="1"/>
</dbReference>
<sequence>MNGSLFQEALLSGSYGPKFYAFYYKQWSNYQMPFHVHDSTEIMYMISGQCRIDVRAGEGQEQRVVLRKGEFIVLDSGVPHRLIVDADSSCRMLNVEFGFTDRGQAAPDIRTIAEEEEEVTAFLRRDRSYLVLSDEEEVYPVLRSLVLELDQRGTDLRTITNVLFIQLLVTISRLAEERERGAFGHSELYVKRSIDFLHQHYDQNIRIKDVASSVNLHPGYLQRIFRKETGHTLTAYLTMIRMEKAKQLLSRTDIPIPEISEYVGVASRQYFHALFKKYTKLTPAQYRQNSDKYSWDRRLEEPGGH</sequence>
<accession>A0ABW9T4B6</accession>
<dbReference type="PANTHER" id="PTHR43280:SF28">
    <property type="entry name" value="HTH-TYPE TRANSCRIPTIONAL ACTIVATOR RHAS"/>
    <property type="match status" value="1"/>
</dbReference>
<dbReference type="EMBL" id="WOAA01000019">
    <property type="protein sequence ID" value="MUG67934.1"/>
    <property type="molecule type" value="Genomic_DNA"/>
</dbReference>
<dbReference type="InterPro" id="IPR011051">
    <property type="entry name" value="RmlC_Cupin_sf"/>
</dbReference>
<protein>
    <submittedName>
        <fullName evidence="5">AraC family transcriptional regulator</fullName>
    </submittedName>
</protein>
<dbReference type="Pfam" id="PF07883">
    <property type="entry name" value="Cupin_2"/>
    <property type="match status" value="1"/>
</dbReference>
<evidence type="ECO:0000259" key="4">
    <source>
        <dbReference type="PROSITE" id="PS01124"/>
    </source>
</evidence>
<keyword evidence="6" id="KW-1185">Reference proteome</keyword>
<dbReference type="InterPro" id="IPR018060">
    <property type="entry name" value="HTH_AraC"/>
</dbReference>
<evidence type="ECO:0000256" key="1">
    <source>
        <dbReference type="ARBA" id="ARBA00023015"/>
    </source>
</evidence>
<dbReference type="SUPFAM" id="SSF46689">
    <property type="entry name" value="Homeodomain-like"/>
    <property type="match status" value="2"/>
</dbReference>
<proteinExistence type="predicted"/>
<dbReference type="Proteomes" id="UP000435177">
    <property type="component" value="Unassembled WGS sequence"/>
</dbReference>
<dbReference type="InterPro" id="IPR009057">
    <property type="entry name" value="Homeodomain-like_sf"/>
</dbReference>
<keyword evidence="1" id="KW-0805">Transcription regulation</keyword>
<dbReference type="PROSITE" id="PS00041">
    <property type="entry name" value="HTH_ARAC_FAMILY_1"/>
    <property type="match status" value="1"/>
</dbReference>
<dbReference type="Pfam" id="PF12833">
    <property type="entry name" value="HTH_18"/>
    <property type="match status" value="1"/>
</dbReference>
<dbReference type="InterPro" id="IPR018062">
    <property type="entry name" value="HTH_AraC-typ_CS"/>
</dbReference>
<reference evidence="5 6" key="1">
    <citation type="submission" date="2019-11" db="EMBL/GenBank/DDBJ databases">
        <title>Draft genome sequences of five Paenibacillus species of dairy origin.</title>
        <authorList>
            <person name="Olajide A.M."/>
            <person name="Chen S."/>
            <person name="Lapointe G."/>
        </authorList>
    </citation>
    <scope>NUCLEOTIDE SEQUENCE [LARGE SCALE GENOMIC DNA]</scope>
    <source>
        <strain evidence="5 6">3CS1</strain>
    </source>
</reference>
<dbReference type="PANTHER" id="PTHR43280">
    <property type="entry name" value="ARAC-FAMILY TRANSCRIPTIONAL REGULATOR"/>
    <property type="match status" value="1"/>
</dbReference>
<name>A0ABW9T4B6_9BACL</name>
<dbReference type="RefSeq" id="WP_330164031.1">
    <property type="nucleotide sequence ID" value="NZ_WOAA01000019.1"/>
</dbReference>
<keyword evidence="2" id="KW-0238">DNA-binding</keyword>
<dbReference type="Gene3D" id="2.60.120.10">
    <property type="entry name" value="Jelly Rolls"/>
    <property type="match status" value="1"/>
</dbReference>
<dbReference type="Gene3D" id="1.10.10.60">
    <property type="entry name" value="Homeodomain-like"/>
    <property type="match status" value="2"/>
</dbReference>
<comment type="caution">
    <text evidence="5">The sequence shown here is derived from an EMBL/GenBank/DDBJ whole genome shotgun (WGS) entry which is preliminary data.</text>
</comment>
<evidence type="ECO:0000313" key="5">
    <source>
        <dbReference type="EMBL" id="MUG67934.1"/>
    </source>
</evidence>
<gene>
    <name evidence="5" type="ORF">GNP94_18255</name>
</gene>
<organism evidence="5 6">
    <name type="scientific">Paenibacillus campinasensis</name>
    <dbReference type="NCBI Taxonomy" id="66347"/>
    <lineage>
        <taxon>Bacteria</taxon>
        <taxon>Bacillati</taxon>
        <taxon>Bacillota</taxon>
        <taxon>Bacilli</taxon>
        <taxon>Bacillales</taxon>
        <taxon>Paenibacillaceae</taxon>
        <taxon>Paenibacillus</taxon>
    </lineage>
</organism>
<feature type="domain" description="HTH araC/xylS-type" evidence="4">
    <location>
        <begin position="191"/>
        <end position="289"/>
    </location>
</feature>
<evidence type="ECO:0000313" key="6">
    <source>
        <dbReference type="Proteomes" id="UP000435177"/>
    </source>
</evidence>
<keyword evidence="3" id="KW-0804">Transcription</keyword>
<dbReference type="SMART" id="SM00342">
    <property type="entry name" value="HTH_ARAC"/>
    <property type="match status" value="1"/>
</dbReference>
<evidence type="ECO:0000256" key="3">
    <source>
        <dbReference type="ARBA" id="ARBA00023163"/>
    </source>
</evidence>